<keyword evidence="5" id="KW-1185">Reference proteome</keyword>
<dbReference type="RefSeq" id="WP_050006322.1">
    <property type="nucleotide sequence ID" value="NZ_JXXK01000032.1"/>
</dbReference>
<comment type="caution">
    <text evidence="4">The sequence shown here is derived from an EMBL/GenBank/DDBJ whole genome shotgun (WGS) entry which is preliminary data.</text>
</comment>
<dbReference type="GO" id="GO:0003677">
    <property type="term" value="F:DNA binding"/>
    <property type="evidence" value="ECO:0007669"/>
    <property type="project" value="InterPro"/>
</dbReference>
<name>A0A0D8IVP8_9FIRM</name>
<dbReference type="SUPFAM" id="SSF110849">
    <property type="entry name" value="ParB/Sulfiredoxin"/>
    <property type="match status" value="1"/>
</dbReference>
<evidence type="ECO:0000259" key="3">
    <source>
        <dbReference type="SMART" id="SM00470"/>
    </source>
</evidence>
<organism evidence="4 5">
    <name type="scientific">Ruthenibacterium lactatiformans</name>
    <dbReference type="NCBI Taxonomy" id="1550024"/>
    <lineage>
        <taxon>Bacteria</taxon>
        <taxon>Bacillati</taxon>
        <taxon>Bacillota</taxon>
        <taxon>Clostridia</taxon>
        <taxon>Eubacteriales</taxon>
        <taxon>Oscillospiraceae</taxon>
        <taxon>Ruthenibacterium</taxon>
    </lineage>
</organism>
<protein>
    <recommendedName>
        <fullName evidence="3">ParB-like N-terminal domain-containing protein</fullName>
    </recommendedName>
</protein>
<reference evidence="4" key="1">
    <citation type="submission" date="2015-02" db="EMBL/GenBank/DDBJ databases">
        <title>A novel member of the family Ruminococcaceae isolated from human feces.</title>
        <authorList>
            <person name="Shkoporov A.N."/>
            <person name="Chaplin A.V."/>
            <person name="Motuzova O.V."/>
            <person name="Kafarskaia L.I."/>
            <person name="Khokhlova E.V."/>
            <person name="Efimov B.A."/>
        </authorList>
    </citation>
    <scope>NUCLEOTIDE SEQUENCE [LARGE SCALE GENOMIC DNA]</scope>
    <source>
        <strain evidence="4">585-1</strain>
    </source>
</reference>
<comment type="similarity">
    <text evidence="1">Belongs to the ParB family.</text>
</comment>
<dbReference type="InterPro" id="IPR036086">
    <property type="entry name" value="ParB/Sulfiredoxin_sf"/>
</dbReference>
<dbReference type="NCBIfam" id="TIGR00180">
    <property type="entry name" value="parB_part"/>
    <property type="match status" value="1"/>
</dbReference>
<dbReference type="InterPro" id="IPR004437">
    <property type="entry name" value="ParB/RepB/Spo0J"/>
</dbReference>
<keyword evidence="2" id="KW-0159">Chromosome partition</keyword>
<accession>A0A0D8IVP8</accession>
<dbReference type="GO" id="GO:0007059">
    <property type="term" value="P:chromosome segregation"/>
    <property type="evidence" value="ECO:0007669"/>
    <property type="project" value="UniProtKB-KW"/>
</dbReference>
<proteinExistence type="inferred from homology"/>
<dbReference type="EMBL" id="JXXK01000032">
    <property type="protein sequence ID" value="KJF38742.1"/>
    <property type="molecule type" value="Genomic_DNA"/>
</dbReference>
<dbReference type="Pfam" id="PF17762">
    <property type="entry name" value="HTH_ParB"/>
    <property type="match status" value="1"/>
</dbReference>
<dbReference type="PANTHER" id="PTHR33375">
    <property type="entry name" value="CHROMOSOME-PARTITIONING PROTEIN PARB-RELATED"/>
    <property type="match status" value="1"/>
</dbReference>
<evidence type="ECO:0000313" key="5">
    <source>
        <dbReference type="Proteomes" id="UP000032483"/>
    </source>
</evidence>
<dbReference type="Gene3D" id="1.10.10.2830">
    <property type="match status" value="1"/>
</dbReference>
<sequence>MKKDAPRRRIVTDAVDLLTADYEEQEPVSISPNRVVNLNMELIAPYHEHLFYLYEGERLDDMVESIRENGVLTPVIVRKLADDKYEMLAGHNRMAAAKLAGLDRIPAIIKEGLTDQDALVYVVETNLKQRSFSDMYPSEQAAVLAVQYNQIISQGSRNDIRRELELLENGEATSGQIEQKLDSRGRLAKEYGLSDSSIARLIRVNQLIEPYKRMMDNKEITMQVAINLSYLSSAAQNWVFDSAEKLGYRLNGKTSAVLRSERDSLTEETIQQMMLGWLEDKAPVPKFQTIKMDVTLFSKYFKPEDKAEHIQQVIVEALERYYAVAQ</sequence>
<dbReference type="Gene3D" id="3.90.1530.30">
    <property type="match status" value="1"/>
</dbReference>
<dbReference type="PATRIC" id="fig|1550024.3.peg.3736"/>
<dbReference type="SMART" id="SM00470">
    <property type="entry name" value="ParB"/>
    <property type="match status" value="1"/>
</dbReference>
<evidence type="ECO:0000256" key="2">
    <source>
        <dbReference type="ARBA" id="ARBA00022829"/>
    </source>
</evidence>
<dbReference type="InterPro" id="IPR050336">
    <property type="entry name" value="Chromosome_partition/occlusion"/>
</dbReference>
<dbReference type="CDD" id="cd16408">
    <property type="entry name" value="ParB_N_like"/>
    <property type="match status" value="1"/>
</dbReference>
<dbReference type="AlphaFoldDB" id="A0A0D8IVP8"/>
<dbReference type="InterPro" id="IPR003115">
    <property type="entry name" value="ParB_N"/>
</dbReference>
<evidence type="ECO:0000313" key="4">
    <source>
        <dbReference type="EMBL" id="KJF38742.1"/>
    </source>
</evidence>
<dbReference type="InterPro" id="IPR041468">
    <property type="entry name" value="HTH_ParB/Spo0J"/>
</dbReference>
<feature type="domain" description="ParB-like N-terminal" evidence="3">
    <location>
        <begin position="36"/>
        <end position="127"/>
    </location>
</feature>
<dbReference type="SUPFAM" id="SSF109709">
    <property type="entry name" value="KorB DNA-binding domain-like"/>
    <property type="match status" value="1"/>
</dbReference>
<dbReference type="GeneID" id="42858126"/>
<dbReference type="Proteomes" id="UP000032483">
    <property type="component" value="Unassembled WGS sequence"/>
</dbReference>
<dbReference type="GO" id="GO:0005694">
    <property type="term" value="C:chromosome"/>
    <property type="evidence" value="ECO:0007669"/>
    <property type="project" value="TreeGrafter"/>
</dbReference>
<dbReference type="PANTHER" id="PTHR33375:SF1">
    <property type="entry name" value="CHROMOSOME-PARTITIONING PROTEIN PARB-RELATED"/>
    <property type="match status" value="1"/>
</dbReference>
<dbReference type="Pfam" id="PF02195">
    <property type="entry name" value="ParB_N"/>
    <property type="match status" value="1"/>
</dbReference>
<gene>
    <name evidence="4" type="ORF">TQ39_16375</name>
</gene>
<evidence type="ECO:0000256" key="1">
    <source>
        <dbReference type="ARBA" id="ARBA00006295"/>
    </source>
</evidence>